<dbReference type="EC" id="1.97.-.-" evidence="8"/>
<keyword evidence="3" id="KW-0949">S-adenosyl-L-methionine</keyword>
<dbReference type="CDD" id="cd01335">
    <property type="entry name" value="Radical_SAM"/>
    <property type="match status" value="1"/>
</dbReference>
<dbReference type="InterPro" id="IPR058240">
    <property type="entry name" value="rSAM_sf"/>
</dbReference>
<dbReference type="NCBIfam" id="TIGR02495">
    <property type="entry name" value="NrdG2"/>
    <property type="match status" value="1"/>
</dbReference>
<keyword evidence="9" id="KW-1185">Reference proteome</keyword>
<dbReference type="RefSeq" id="WP_012108306.1">
    <property type="nucleotide sequence ID" value="NC_009714.1"/>
</dbReference>
<evidence type="ECO:0000313" key="8">
    <source>
        <dbReference type="EMBL" id="ABS51668.1"/>
    </source>
</evidence>
<dbReference type="Pfam" id="PF04055">
    <property type="entry name" value="Radical_SAM"/>
    <property type="match status" value="1"/>
</dbReference>
<dbReference type="Proteomes" id="UP000002407">
    <property type="component" value="Chromosome"/>
</dbReference>
<feature type="domain" description="Radical SAM core" evidence="7">
    <location>
        <begin position="15"/>
        <end position="225"/>
    </location>
</feature>
<dbReference type="GO" id="GO:0051539">
    <property type="term" value="F:4 iron, 4 sulfur cluster binding"/>
    <property type="evidence" value="ECO:0007669"/>
    <property type="project" value="UniProtKB-KW"/>
</dbReference>
<evidence type="ECO:0000259" key="7">
    <source>
        <dbReference type="PROSITE" id="PS51918"/>
    </source>
</evidence>
<keyword evidence="4" id="KW-0479">Metal-binding</keyword>
<dbReference type="SUPFAM" id="SSF102114">
    <property type="entry name" value="Radical SAM enzymes"/>
    <property type="match status" value="1"/>
</dbReference>
<dbReference type="Gene3D" id="3.20.20.70">
    <property type="entry name" value="Aldolase class I"/>
    <property type="match status" value="1"/>
</dbReference>
<sequence>MKPIFDITPFSIVDFEGKISAVVWFCGCNMRCVYCYNTKIVSATNGKFGADDLYEFLKMRRNKLDAVVFSGGECTNCHEILEILKCVKNLGFLNKIDTNGSNPDILAEILKRNLADFISLDFKAGNEKFFKITKTNGYENFIKSLKILVKSGVKFEVRTTIHSNFLNETEISKMAGILENYGYKGEYCLQNFYVTNENFGNLKAPKIKFDPAKIKSNIKIKLRNF</sequence>
<evidence type="ECO:0000256" key="2">
    <source>
        <dbReference type="ARBA" id="ARBA00022485"/>
    </source>
</evidence>
<evidence type="ECO:0000256" key="3">
    <source>
        <dbReference type="ARBA" id="ARBA00022691"/>
    </source>
</evidence>
<gene>
    <name evidence="8" type="ordered locus">CHAB381_0427</name>
</gene>
<dbReference type="GO" id="GO:0016491">
    <property type="term" value="F:oxidoreductase activity"/>
    <property type="evidence" value="ECO:0007669"/>
    <property type="project" value="UniProtKB-KW"/>
</dbReference>
<keyword evidence="6" id="KW-0411">Iron-sulfur</keyword>
<dbReference type="PANTHER" id="PTHR30352:SF13">
    <property type="entry name" value="GLYCYL-RADICAL ENZYME ACTIVATING ENZYME YJJW-RELATED"/>
    <property type="match status" value="1"/>
</dbReference>
<evidence type="ECO:0000256" key="5">
    <source>
        <dbReference type="ARBA" id="ARBA00023004"/>
    </source>
</evidence>
<keyword evidence="5" id="KW-0408">Iron</keyword>
<dbReference type="OrthoDB" id="9782387at2"/>
<dbReference type="InterPro" id="IPR012840">
    <property type="entry name" value="NrdG2"/>
</dbReference>
<dbReference type="SFLD" id="SFLDS00029">
    <property type="entry name" value="Radical_SAM"/>
    <property type="match status" value="1"/>
</dbReference>
<keyword evidence="8" id="KW-0560">Oxidoreductase</keyword>
<dbReference type="InterPro" id="IPR007197">
    <property type="entry name" value="rSAM"/>
</dbReference>
<evidence type="ECO:0000313" key="9">
    <source>
        <dbReference type="Proteomes" id="UP000002407"/>
    </source>
</evidence>
<comment type="cofactor">
    <cofactor evidence="1">
        <name>[4Fe-4S] cluster</name>
        <dbReference type="ChEBI" id="CHEBI:49883"/>
    </cofactor>
</comment>
<reference evidence="9" key="1">
    <citation type="submission" date="2007-07" db="EMBL/GenBank/DDBJ databases">
        <title>Complete genome sequence of Campylobacter hominis ATCC BAA-381, a commensal isolated from the human gastrointestinal tract.</title>
        <authorList>
            <person name="Fouts D.E."/>
            <person name="Mongodin E.F."/>
            <person name="Puiu D."/>
            <person name="Sebastian Y."/>
            <person name="Miller W.G."/>
            <person name="Mandrell R.E."/>
            <person name="Nelson K.E."/>
        </authorList>
    </citation>
    <scope>NUCLEOTIDE SEQUENCE [LARGE SCALE GENOMIC DNA]</scope>
    <source>
        <strain evidence="9">ATCC BAA-381 / LMG 19568 / NCTC 13146 / CH001A</strain>
    </source>
</reference>
<dbReference type="InterPro" id="IPR013785">
    <property type="entry name" value="Aldolase_TIM"/>
</dbReference>
<dbReference type="AlphaFoldDB" id="A7I0I2"/>
<dbReference type="PROSITE" id="PS51918">
    <property type="entry name" value="RADICAL_SAM"/>
    <property type="match status" value="1"/>
</dbReference>
<dbReference type="PANTHER" id="PTHR30352">
    <property type="entry name" value="PYRUVATE FORMATE-LYASE-ACTIVATING ENZYME"/>
    <property type="match status" value="1"/>
</dbReference>
<evidence type="ECO:0000256" key="1">
    <source>
        <dbReference type="ARBA" id="ARBA00001966"/>
    </source>
</evidence>
<dbReference type="KEGG" id="cha:CHAB381_0427"/>
<keyword evidence="2" id="KW-0004">4Fe-4S</keyword>
<dbReference type="SFLD" id="SFLDG01094">
    <property type="entry name" value="Uncharacterised_Radical_SAM_Su"/>
    <property type="match status" value="1"/>
</dbReference>
<dbReference type="InterPro" id="IPR034457">
    <property type="entry name" value="Organic_radical-activating"/>
</dbReference>
<evidence type="ECO:0000256" key="6">
    <source>
        <dbReference type="ARBA" id="ARBA00023014"/>
    </source>
</evidence>
<proteinExistence type="predicted"/>
<protein>
    <submittedName>
        <fullName evidence="8">Anaerobic ribonucleoside-triphosphate reductase activating protein</fullName>
        <ecNumber evidence="8">1.97.-.-</ecNumber>
    </submittedName>
</protein>
<evidence type="ECO:0000256" key="4">
    <source>
        <dbReference type="ARBA" id="ARBA00022723"/>
    </source>
</evidence>
<dbReference type="EMBL" id="CP000776">
    <property type="protein sequence ID" value="ABS51668.1"/>
    <property type="molecule type" value="Genomic_DNA"/>
</dbReference>
<accession>A7I0I2</accession>
<name>A7I0I2_CAMHC</name>
<dbReference type="SFLD" id="SFLDG01067">
    <property type="entry name" value="SPASM/twitch_domain_containing"/>
    <property type="match status" value="1"/>
</dbReference>
<dbReference type="eggNOG" id="COG1180">
    <property type="taxonomic scope" value="Bacteria"/>
</dbReference>
<organism evidence="8 9">
    <name type="scientific">Campylobacter hominis (strain ATCC BAA-381 / DSM 21671 / CCUG 45161 / LMG 19568 / NCTC 13146 / CH001A)</name>
    <dbReference type="NCBI Taxonomy" id="360107"/>
    <lineage>
        <taxon>Bacteria</taxon>
        <taxon>Pseudomonadati</taxon>
        <taxon>Campylobacterota</taxon>
        <taxon>Epsilonproteobacteria</taxon>
        <taxon>Campylobacterales</taxon>
        <taxon>Campylobacteraceae</taxon>
        <taxon>Campylobacter</taxon>
    </lineage>
</organism>
<dbReference type="GO" id="GO:0046872">
    <property type="term" value="F:metal ion binding"/>
    <property type="evidence" value="ECO:0007669"/>
    <property type="project" value="UniProtKB-KW"/>
</dbReference>
<dbReference type="STRING" id="360107.CHAB381_0427"/>
<dbReference type="HOGENOM" id="CLU_078147_2_0_7"/>